<gene>
    <name evidence="2" type="ORF">CCACVL1_24203</name>
</gene>
<dbReference type="EMBL" id="AWWV01013709">
    <property type="protein sequence ID" value="OMO60376.1"/>
    <property type="molecule type" value="Genomic_DNA"/>
</dbReference>
<organism evidence="2 3">
    <name type="scientific">Corchorus capsularis</name>
    <name type="common">Jute</name>
    <dbReference type="NCBI Taxonomy" id="210143"/>
    <lineage>
        <taxon>Eukaryota</taxon>
        <taxon>Viridiplantae</taxon>
        <taxon>Streptophyta</taxon>
        <taxon>Embryophyta</taxon>
        <taxon>Tracheophyta</taxon>
        <taxon>Spermatophyta</taxon>
        <taxon>Magnoliopsida</taxon>
        <taxon>eudicotyledons</taxon>
        <taxon>Gunneridae</taxon>
        <taxon>Pentapetalae</taxon>
        <taxon>rosids</taxon>
        <taxon>malvids</taxon>
        <taxon>Malvales</taxon>
        <taxon>Malvaceae</taxon>
        <taxon>Grewioideae</taxon>
        <taxon>Apeibeae</taxon>
        <taxon>Corchorus</taxon>
    </lineage>
</organism>
<name>A0A1R3GQP8_COCAP</name>
<keyword evidence="1" id="KW-1133">Transmembrane helix</keyword>
<dbReference type="STRING" id="210143.A0A1R3GQP8"/>
<keyword evidence="1" id="KW-0812">Transmembrane</keyword>
<accession>A0A1R3GQP8</accession>
<dbReference type="AlphaFoldDB" id="A0A1R3GQP8"/>
<proteinExistence type="predicted"/>
<evidence type="ECO:0000313" key="2">
    <source>
        <dbReference type="EMBL" id="OMO60376.1"/>
    </source>
</evidence>
<comment type="caution">
    <text evidence="2">The sequence shown here is derived from an EMBL/GenBank/DDBJ whole genome shotgun (WGS) entry which is preliminary data.</text>
</comment>
<evidence type="ECO:0000313" key="3">
    <source>
        <dbReference type="Proteomes" id="UP000188268"/>
    </source>
</evidence>
<evidence type="ECO:0000256" key="1">
    <source>
        <dbReference type="SAM" id="Phobius"/>
    </source>
</evidence>
<dbReference type="Proteomes" id="UP000188268">
    <property type="component" value="Unassembled WGS sequence"/>
</dbReference>
<dbReference type="Gramene" id="OMO60376">
    <property type="protein sequence ID" value="OMO60376"/>
    <property type="gene ID" value="CCACVL1_24203"/>
</dbReference>
<reference evidence="2 3" key="1">
    <citation type="submission" date="2013-09" db="EMBL/GenBank/DDBJ databases">
        <title>Corchorus capsularis genome sequencing.</title>
        <authorList>
            <person name="Alam M."/>
            <person name="Haque M.S."/>
            <person name="Islam M.S."/>
            <person name="Emdad E.M."/>
            <person name="Islam M.M."/>
            <person name="Ahmed B."/>
            <person name="Halim A."/>
            <person name="Hossen Q.M.M."/>
            <person name="Hossain M.Z."/>
            <person name="Ahmed R."/>
            <person name="Khan M.M."/>
            <person name="Islam R."/>
            <person name="Rashid M.M."/>
            <person name="Khan S.A."/>
            <person name="Rahman M.S."/>
            <person name="Alam M."/>
        </authorList>
    </citation>
    <scope>NUCLEOTIDE SEQUENCE [LARGE SCALE GENOMIC DNA]</scope>
    <source>
        <strain evidence="3">cv. CVL-1</strain>
        <tissue evidence="2">Whole seedling</tissue>
    </source>
</reference>
<sequence length="55" mass="5812">MASKGDGLFYYADGIDKLLLLFGILGSIGDGMMSPVNIYILSGLGFGKVPMNIRA</sequence>
<feature type="transmembrane region" description="Helical" evidence="1">
    <location>
        <begin position="20"/>
        <end position="41"/>
    </location>
</feature>
<protein>
    <submittedName>
        <fullName evidence="2">Putative multidrug resistance protein-like protein</fullName>
    </submittedName>
</protein>
<keyword evidence="1" id="KW-0472">Membrane</keyword>
<keyword evidence="3" id="KW-1185">Reference proteome</keyword>